<keyword evidence="14" id="KW-1185">Reference proteome</keyword>
<gene>
    <name evidence="13" type="ORF">EYC87_14045</name>
</gene>
<comment type="caution">
    <text evidence="13">The sequence shown here is derived from an EMBL/GenBank/DDBJ whole genome shotgun (WGS) entry which is preliminary data.</text>
</comment>
<feature type="transmembrane region" description="Helical" evidence="12">
    <location>
        <begin position="123"/>
        <end position="144"/>
    </location>
</feature>
<dbReference type="PIRSF" id="PIRSF016636">
    <property type="entry name" value="AlgI_DltB"/>
    <property type="match status" value="1"/>
</dbReference>
<keyword evidence="9 11" id="KW-0472">Membrane</keyword>
<accession>A0ABT3SXH9</accession>
<evidence type="ECO:0000256" key="7">
    <source>
        <dbReference type="ARBA" id="ARBA00022841"/>
    </source>
</evidence>
<dbReference type="PIRSF" id="PIRSF500217">
    <property type="entry name" value="AlgI"/>
    <property type="match status" value="1"/>
</dbReference>
<keyword evidence="5 11" id="KW-0808">Transferase</keyword>
<evidence type="ECO:0000256" key="4">
    <source>
        <dbReference type="ARBA" id="ARBA00022475"/>
    </source>
</evidence>
<feature type="transmembrane region" description="Helical" evidence="12">
    <location>
        <begin position="193"/>
        <end position="211"/>
    </location>
</feature>
<organism evidence="13 14">
    <name type="scientific">Candidatus Seongchinamella marina</name>
    <dbReference type="NCBI Taxonomy" id="2518990"/>
    <lineage>
        <taxon>Bacteria</taxon>
        <taxon>Pseudomonadati</taxon>
        <taxon>Pseudomonadota</taxon>
        <taxon>Gammaproteobacteria</taxon>
        <taxon>Cellvibrionales</taxon>
        <taxon>Halieaceae</taxon>
        <taxon>Seongchinamella</taxon>
    </lineage>
</organism>
<dbReference type="InterPro" id="IPR051085">
    <property type="entry name" value="MB_O-acyltransferase"/>
</dbReference>
<keyword evidence="10 11" id="KW-0012">Acyltransferase</keyword>
<evidence type="ECO:0000256" key="2">
    <source>
        <dbReference type="ARBA" id="ARBA00005182"/>
    </source>
</evidence>
<evidence type="ECO:0000256" key="8">
    <source>
        <dbReference type="ARBA" id="ARBA00022989"/>
    </source>
</evidence>
<feature type="transmembrane region" description="Helical" evidence="12">
    <location>
        <begin position="43"/>
        <end position="65"/>
    </location>
</feature>
<dbReference type="Proteomes" id="UP001143307">
    <property type="component" value="Unassembled WGS sequence"/>
</dbReference>
<comment type="similarity">
    <text evidence="3 11">Belongs to the membrane-bound acyltransferase family.</text>
</comment>
<feature type="transmembrane region" description="Helical" evidence="12">
    <location>
        <begin position="431"/>
        <end position="454"/>
    </location>
</feature>
<keyword evidence="8 12" id="KW-1133">Transmembrane helix</keyword>
<proteinExistence type="inferred from homology"/>
<evidence type="ECO:0000256" key="12">
    <source>
        <dbReference type="SAM" id="Phobius"/>
    </source>
</evidence>
<evidence type="ECO:0000256" key="5">
    <source>
        <dbReference type="ARBA" id="ARBA00022679"/>
    </source>
</evidence>
<dbReference type="EC" id="2.3.1.-" evidence="11"/>
<feature type="transmembrane region" description="Helical" evidence="12">
    <location>
        <begin position="466"/>
        <end position="490"/>
    </location>
</feature>
<feature type="transmembrane region" description="Helical" evidence="12">
    <location>
        <begin position="85"/>
        <end position="103"/>
    </location>
</feature>
<evidence type="ECO:0000256" key="1">
    <source>
        <dbReference type="ARBA" id="ARBA00004651"/>
    </source>
</evidence>
<feature type="transmembrane region" description="Helical" evidence="12">
    <location>
        <begin position="364"/>
        <end position="383"/>
    </location>
</feature>
<name>A0ABT3SXH9_9GAMM</name>
<dbReference type="PANTHER" id="PTHR13285:SF23">
    <property type="entry name" value="TEICHOIC ACID D-ALANYLTRANSFERASE"/>
    <property type="match status" value="1"/>
</dbReference>
<dbReference type="InterPro" id="IPR004299">
    <property type="entry name" value="MBOAT_fam"/>
</dbReference>
<reference evidence="13" key="1">
    <citation type="submission" date="2019-02" db="EMBL/GenBank/DDBJ databases">
        <authorList>
            <person name="Li S.-H."/>
        </authorList>
    </citation>
    <scope>NUCLEOTIDE SEQUENCE</scope>
    <source>
        <strain evidence="13">IMCC8485</strain>
    </source>
</reference>
<evidence type="ECO:0000256" key="10">
    <source>
        <dbReference type="ARBA" id="ARBA00023315"/>
    </source>
</evidence>
<evidence type="ECO:0000256" key="3">
    <source>
        <dbReference type="ARBA" id="ARBA00010323"/>
    </source>
</evidence>
<keyword evidence="4 11" id="KW-1003">Cell membrane</keyword>
<dbReference type="InterPro" id="IPR024194">
    <property type="entry name" value="Ac/AlaTfrase_AlgI/DltB"/>
</dbReference>
<dbReference type="RefSeq" id="WP_279253440.1">
    <property type="nucleotide sequence ID" value="NZ_SHNP01000005.1"/>
</dbReference>
<dbReference type="EMBL" id="SHNP01000005">
    <property type="protein sequence ID" value="MCX2974711.1"/>
    <property type="molecule type" value="Genomic_DNA"/>
</dbReference>
<evidence type="ECO:0000256" key="9">
    <source>
        <dbReference type="ARBA" id="ARBA00023136"/>
    </source>
</evidence>
<keyword evidence="11" id="KW-0997">Cell inner membrane</keyword>
<dbReference type="InterPro" id="IPR028362">
    <property type="entry name" value="AlgI"/>
</dbReference>
<dbReference type="Pfam" id="PF03062">
    <property type="entry name" value="MBOAT"/>
    <property type="match status" value="1"/>
</dbReference>
<sequence length="492" mass="56771">MLFNSYIFIFAFLPLVLLGYYALNHLDYSRAGKLFLLGGSWLFYGWWNPIYLPLLLGSIVVNYTIAGKIQSYGRSREIIPPKKRLMILGVCLNVTLLAYYKYMDFFIFNVNLLPGVELDYLRLALPLGISFFTLQQIAFIVDCYRTGLRERDPVDYALFVSFFPQLIAGPIVHHREMMPQFRATDNRRFHTRNFILGTFVFSVGLFKKVVIADSFEILVNNGFDSAETLNLLEAWLVQYSYTFQLYFDFSAYSDMAIGLGLMFNIELPVNFRSPYKGTSIINLWQRWHITLTRFINTYVYKTILRSFPELNFKAGMVASFLAMIVSGIWHGSAWTFVVFGMLNGAAIVVNHLWRKTGIKMSNWLGWLITFHFFSFTLVIFRATDWSDVFKIYKGMLGFTENTFSVAAVKLMGSDAPWYFNLASSPVQRDQWATWVLTLAVLFFIGIVALAPNSMDLKDRFKPGKSVLLLQVVIFVISVMMISKASEFLYFQF</sequence>
<evidence type="ECO:0000313" key="13">
    <source>
        <dbReference type="EMBL" id="MCX2974711.1"/>
    </source>
</evidence>
<feature type="transmembrane region" description="Helical" evidence="12">
    <location>
        <begin position="7"/>
        <end position="23"/>
    </location>
</feature>
<protein>
    <recommendedName>
        <fullName evidence="11">Probable alginate O-acetylase</fullName>
        <ecNumber evidence="11">2.3.1.-</ecNumber>
    </recommendedName>
</protein>
<keyword evidence="6 11" id="KW-0812">Transmembrane</keyword>
<evidence type="ECO:0000256" key="6">
    <source>
        <dbReference type="ARBA" id="ARBA00022692"/>
    </source>
</evidence>
<keyword evidence="7 11" id="KW-0016">Alginate biosynthesis</keyword>
<dbReference type="PANTHER" id="PTHR13285">
    <property type="entry name" value="ACYLTRANSFERASE"/>
    <property type="match status" value="1"/>
</dbReference>
<evidence type="ECO:0000313" key="14">
    <source>
        <dbReference type="Proteomes" id="UP001143307"/>
    </source>
</evidence>
<evidence type="ECO:0000256" key="11">
    <source>
        <dbReference type="PIRNR" id="PIRNR016636"/>
    </source>
</evidence>
<comment type="subcellular location">
    <subcellularLocation>
        <location evidence="11">Cell inner membrane</location>
    </subcellularLocation>
    <subcellularLocation>
        <location evidence="1">Cell membrane</location>
        <topology evidence="1">Multi-pass membrane protein</topology>
    </subcellularLocation>
</comment>
<comment type="pathway">
    <text evidence="2 11">Glycan biosynthesis; alginate biosynthesis.</text>
</comment>